<dbReference type="Proteomes" id="UP000001929">
    <property type="component" value="Chromosome"/>
</dbReference>
<keyword evidence="5" id="KW-0464">Manganese</keyword>
<name>Q2RSC2_RHORT</name>
<dbReference type="EnsemblBacteria" id="ABC22973">
    <property type="protein sequence ID" value="ABC22973"/>
    <property type="gene ID" value="Rru_A2173"/>
</dbReference>
<evidence type="ECO:0000313" key="7">
    <source>
        <dbReference type="EMBL" id="ABC22973.1"/>
    </source>
</evidence>
<dbReference type="GO" id="GO:0006508">
    <property type="term" value="P:proteolysis"/>
    <property type="evidence" value="ECO:0007669"/>
    <property type="project" value="UniProtKB-KW"/>
</dbReference>
<dbReference type="PhylomeDB" id="Q2RSC2"/>
<dbReference type="Pfam" id="PF00883">
    <property type="entry name" value="Peptidase_M17"/>
    <property type="match status" value="1"/>
</dbReference>
<dbReference type="eggNOG" id="COG0260">
    <property type="taxonomic scope" value="Bacteria"/>
</dbReference>
<evidence type="ECO:0000256" key="3">
    <source>
        <dbReference type="ARBA" id="ARBA00022670"/>
    </source>
</evidence>
<evidence type="ECO:0000256" key="5">
    <source>
        <dbReference type="ARBA" id="ARBA00023211"/>
    </source>
</evidence>
<dbReference type="GO" id="GO:0030145">
    <property type="term" value="F:manganese ion binding"/>
    <property type="evidence" value="ECO:0007669"/>
    <property type="project" value="InterPro"/>
</dbReference>
<dbReference type="EC" id="3.4.11.1" evidence="7"/>
<dbReference type="EMBL" id="CP000230">
    <property type="protein sequence ID" value="ABC22973.1"/>
    <property type="molecule type" value="Genomic_DNA"/>
</dbReference>
<accession>Q2RSC2</accession>
<gene>
    <name evidence="7" type="ordered locus">Rru_A2173</name>
</gene>
<keyword evidence="3" id="KW-0645">Protease</keyword>
<dbReference type="STRING" id="269796.Rru_A2173"/>
<dbReference type="Gene3D" id="3.40.630.10">
    <property type="entry name" value="Zn peptidases"/>
    <property type="match status" value="1"/>
</dbReference>
<evidence type="ECO:0000259" key="6">
    <source>
        <dbReference type="Pfam" id="PF00883"/>
    </source>
</evidence>
<proteinExistence type="inferred from homology"/>
<dbReference type="PANTHER" id="PTHR11963">
    <property type="entry name" value="LEUCINE AMINOPEPTIDASE-RELATED"/>
    <property type="match status" value="1"/>
</dbReference>
<dbReference type="InterPro" id="IPR011356">
    <property type="entry name" value="Leucine_aapep/pepB"/>
</dbReference>
<reference evidence="7 8" key="1">
    <citation type="journal article" date="2011" name="Stand. Genomic Sci.">
        <title>Complete genome sequence of Rhodospirillum rubrum type strain (S1).</title>
        <authorList>
            <person name="Munk A.C."/>
            <person name="Copeland A."/>
            <person name="Lucas S."/>
            <person name="Lapidus A."/>
            <person name="Del Rio T.G."/>
            <person name="Barry K."/>
            <person name="Detter J.C."/>
            <person name="Hammon N."/>
            <person name="Israni S."/>
            <person name="Pitluck S."/>
            <person name="Brettin T."/>
            <person name="Bruce D."/>
            <person name="Han C."/>
            <person name="Tapia R."/>
            <person name="Gilna P."/>
            <person name="Schmutz J."/>
            <person name="Larimer F."/>
            <person name="Land M."/>
            <person name="Kyrpides N.C."/>
            <person name="Mavromatis K."/>
            <person name="Richardson P."/>
            <person name="Rohde M."/>
            <person name="Goker M."/>
            <person name="Klenk H.P."/>
            <person name="Zhang Y."/>
            <person name="Roberts G.P."/>
            <person name="Reslewic S."/>
            <person name="Schwartz D.C."/>
        </authorList>
    </citation>
    <scope>NUCLEOTIDE SEQUENCE [LARGE SCALE GENOMIC DNA]</scope>
    <source>
        <strain evidence="8">ATCC 11170 / ATH 1.1.1 / DSM 467 / LMG 4362 / NCIMB 8255 / S1</strain>
    </source>
</reference>
<dbReference type="CDD" id="cd00433">
    <property type="entry name" value="Peptidase_M17"/>
    <property type="match status" value="1"/>
</dbReference>
<keyword evidence="2 7" id="KW-0031">Aminopeptidase</keyword>
<organism evidence="7 8">
    <name type="scientific">Rhodospirillum rubrum (strain ATCC 11170 / ATH 1.1.1 / DSM 467 / LMG 4362 / NCIMB 8255 / S1)</name>
    <dbReference type="NCBI Taxonomy" id="269796"/>
    <lineage>
        <taxon>Bacteria</taxon>
        <taxon>Pseudomonadati</taxon>
        <taxon>Pseudomonadota</taxon>
        <taxon>Alphaproteobacteria</taxon>
        <taxon>Rhodospirillales</taxon>
        <taxon>Rhodospirillaceae</taxon>
        <taxon>Rhodospirillum</taxon>
    </lineage>
</organism>
<dbReference type="PRINTS" id="PR00481">
    <property type="entry name" value="LAMNOPPTDASE"/>
</dbReference>
<dbReference type="SUPFAM" id="SSF53187">
    <property type="entry name" value="Zn-dependent exopeptidases"/>
    <property type="match status" value="1"/>
</dbReference>
<keyword evidence="8" id="KW-1185">Reference proteome</keyword>
<dbReference type="GO" id="GO:0005737">
    <property type="term" value="C:cytoplasm"/>
    <property type="evidence" value="ECO:0007669"/>
    <property type="project" value="InterPro"/>
</dbReference>
<feature type="domain" description="Cytosol aminopeptidase" evidence="6">
    <location>
        <begin position="155"/>
        <end position="462"/>
    </location>
</feature>
<evidence type="ECO:0000256" key="2">
    <source>
        <dbReference type="ARBA" id="ARBA00022438"/>
    </source>
</evidence>
<keyword evidence="4 7" id="KW-0378">Hydrolase</keyword>
<evidence type="ECO:0000256" key="1">
    <source>
        <dbReference type="ARBA" id="ARBA00009528"/>
    </source>
</evidence>
<dbReference type="PATRIC" id="fig|269796.9.peg.2267"/>
<dbReference type="RefSeq" id="WP_011390022.1">
    <property type="nucleotide sequence ID" value="NC_007643.1"/>
</dbReference>
<sequence length="469" mass="48374">MDSFPLGVAPHSAVTIRFVEALPDPSPVIAEIIGGGRSPGRADRYCAGPWGLTVVVGLAADATPAQAAKAGALAAAALIGEAIEEAVCAIALSTEASVAFARAFRARLFRPLSLKRAPRAEDLCRLGALTLVAAKPKDAARAWAPWQAIAEGTEWARSLCAEPGNRLNPTTFARILGGLGDLGVEVEVLDAAAMAREGLNLHLAVGRGSATPPCVVVLRWRGGENDAAPSLLVGKGITFDAGGICLKRAAHMEDMRGDMAGAAAVAGAIRALALLKSPVNVTAVLALAENMPGSRAQRPGDVWLGHAGKTVEVIDTDAEGRLVLADALSWGCATQKPRQVAALSTLTYAIMAALGSHYAGLFATDDNLASALLSSGEASGDRLWRMPFTPADDPALKSEIADLRNCPPVGPPDAMNAAGFLRVFVPEDIPFAHLDIAAMTLKAEADDTLPAGPTGFGVACLVLWLMAKG</sequence>
<dbReference type="InterPro" id="IPR000819">
    <property type="entry name" value="Peptidase_M17_C"/>
</dbReference>
<dbReference type="AlphaFoldDB" id="Q2RSC2"/>
<evidence type="ECO:0000313" key="8">
    <source>
        <dbReference type="Proteomes" id="UP000001929"/>
    </source>
</evidence>
<evidence type="ECO:0000256" key="4">
    <source>
        <dbReference type="ARBA" id="ARBA00022801"/>
    </source>
</evidence>
<dbReference type="KEGG" id="rru:Rru_A2173"/>
<comment type="similarity">
    <text evidence="1">Belongs to the peptidase M17 family.</text>
</comment>
<protein>
    <submittedName>
        <fullName evidence="7">Leucyl aminopeptidase</fullName>
        <ecNumber evidence="7">3.4.11.1</ecNumber>
    </submittedName>
</protein>
<dbReference type="GO" id="GO:0070006">
    <property type="term" value="F:metalloaminopeptidase activity"/>
    <property type="evidence" value="ECO:0007669"/>
    <property type="project" value="InterPro"/>
</dbReference>
<dbReference type="PANTHER" id="PTHR11963:SF23">
    <property type="entry name" value="CYTOSOL AMINOPEPTIDASE"/>
    <property type="match status" value="1"/>
</dbReference>
<dbReference type="HOGENOM" id="CLU_013734_2_2_5"/>